<feature type="compositionally biased region" description="Polar residues" evidence="11">
    <location>
        <begin position="778"/>
        <end position="788"/>
    </location>
</feature>
<feature type="compositionally biased region" description="Basic and acidic residues" evidence="11">
    <location>
        <begin position="479"/>
        <end position="488"/>
    </location>
</feature>
<dbReference type="Pfam" id="PF12931">
    <property type="entry name" value="TPR_Sec16"/>
    <property type="match status" value="1"/>
</dbReference>
<evidence type="ECO:0000256" key="6">
    <source>
        <dbReference type="ARBA" id="ARBA00022824"/>
    </source>
</evidence>
<dbReference type="GO" id="GO:0070971">
    <property type="term" value="C:endoplasmic reticulum exit site"/>
    <property type="evidence" value="ECO:0007669"/>
    <property type="project" value="TreeGrafter"/>
</dbReference>
<dbReference type="KEGG" id="sgra:EX895_005395"/>
<keyword evidence="14" id="KW-1185">Reference proteome</keyword>
<feature type="region of interest" description="Disordered" evidence="11">
    <location>
        <begin position="329"/>
        <end position="877"/>
    </location>
</feature>
<dbReference type="EMBL" id="SRRM01000019">
    <property type="protein sequence ID" value="TKY85854.1"/>
    <property type="molecule type" value="Genomic_DNA"/>
</dbReference>
<gene>
    <name evidence="13" type="ORF">EX895_005395</name>
</gene>
<reference evidence="13 14" key="1">
    <citation type="submission" date="2019-05" db="EMBL/GenBank/DDBJ databases">
        <title>Sporisorium graminicola CBS 10092 draft sequencing and annotation.</title>
        <authorList>
            <person name="Solano-Gonzalez S."/>
            <person name="Caddick M.X."/>
            <person name="Darby A."/>
        </authorList>
    </citation>
    <scope>NUCLEOTIDE SEQUENCE [LARGE SCALE GENOMIC DNA]</scope>
    <source>
        <strain evidence="13 14">CBS 10092</strain>
    </source>
</reference>
<feature type="compositionally biased region" description="Low complexity" evidence="11">
    <location>
        <begin position="838"/>
        <end position="849"/>
    </location>
</feature>
<keyword evidence="6" id="KW-0256">Endoplasmic reticulum</keyword>
<evidence type="ECO:0000256" key="1">
    <source>
        <dbReference type="ARBA" id="ARBA00004397"/>
    </source>
</evidence>
<dbReference type="PANTHER" id="PTHR13402">
    <property type="entry name" value="RGPR-RELATED"/>
    <property type="match status" value="1"/>
</dbReference>
<dbReference type="RefSeq" id="XP_029737839.1">
    <property type="nucleotide sequence ID" value="XM_029885987.1"/>
</dbReference>
<feature type="compositionally biased region" description="Low complexity" evidence="11">
    <location>
        <begin position="751"/>
        <end position="764"/>
    </location>
</feature>
<evidence type="ECO:0000256" key="7">
    <source>
        <dbReference type="ARBA" id="ARBA00022892"/>
    </source>
</evidence>
<feature type="compositionally biased region" description="Polar residues" evidence="11">
    <location>
        <begin position="336"/>
        <end position="358"/>
    </location>
</feature>
<proteinExistence type="inferred from homology"/>
<evidence type="ECO:0000256" key="2">
    <source>
        <dbReference type="ARBA" id="ARBA00005927"/>
    </source>
</evidence>
<keyword evidence="5" id="KW-0813">Transport</keyword>
<evidence type="ECO:0000313" key="14">
    <source>
        <dbReference type="Proteomes" id="UP000306050"/>
    </source>
</evidence>
<evidence type="ECO:0000256" key="9">
    <source>
        <dbReference type="ARBA" id="ARBA00030650"/>
    </source>
</evidence>
<evidence type="ECO:0000256" key="4">
    <source>
        <dbReference type="ARBA" id="ARBA00021659"/>
    </source>
</evidence>
<dbReference type="GO" id="GO:0005789">
    <property type="term" value="C:endoplasmic reticulum membrane"/>
    <property type="evidence" value="ECO:0007669"/>
    <property type="project" value="UniProtKB-SubCell"/>
</dbReference>
<dbReference type="GO" id="GO:0007030">
    <property type="term" value="P:Golgi organization"/>
    <property type="evidence" value="ECO:0007669"/>
    <property type="project" value="TreeGrafter"/>
</dbReference>
<dbReference type="InterPro" id="IPR024298">
    <property type="entry name" value="Sec16_Sec23-bd"/>
</dbReference>
<sequence length="877" mass="90466">MWAHAMTIASCVDKECWKEVVSEFIEHEVGAAEASLAGQGQGDLQGLKVAYNVFSGQDPVSIFDLFRTKTQLGQMGGLQPAPVESTSTSAAPPSWKESAAIVASNRSTSDSAALTAIGDGLCTRGLLEAAHFCYLLSPQTSPIGGADTNGARFTLLGLSSPKTSATFVQDLDGILMTEVLEFAQGLVPAVKGQEPFPGIPHLQAYKLVYAQQLADLGEVGKAQRYCEAIAQCLKQCKSSPYLHSTLLLQSKQLSDRLVGAPHAGAGGNWVSRKMQRPTLDGVWGALEGRFTKFIAGEDGAVEADSPNKNSKGSVSSSIGPFSHYSAITPDAASGGMTRQPSFNELRTGSPSGLTSRSGSAMDFRNATKRAASPKHRSSTALSMRPLNSDPYSDWPQPKAAGHGNGSEAASNYDRDSVRSSTEAPRNAYGYGASLHAGSQQGHGPGHAFSRASSAYDGPAETSFASDMAPWQTNAGQGARDADSSRRPSTDAAGTPASSEAGYGGYGGSTYSGYGDTYGDAREAETGGEEQGDAGGYSASSQAPFYGYDPHGAQKPQFVSNVDAAGTLEGGEDGGFISPFDALSSDSRTPQPQSQGNQYAASYGRNNTEEEDDDDDDLGFGNSSSRSKARHAGGTGEEGGSGTGDGGVANSAATSSLKPSDANGKKDDAASSAGGNEEKKPELKTSPSWFGRLWGRSPSTDSAAQAQAKAKKAHLGEETSFVYDKELKRWVNKKVGDSGNAASTPPPPPPRAQSASPASQPDRSSGTTSAPPMRGPPSGSFTMGRSTPPISEGSDEGSSGLVPSRGPPGMGSLTRARSNLADHSMPPASQPPSGAAIRGSGSSTPATGMGSPPPPPPGGSRTGTVKKRPIKSRYVVVD</sequence>
<feature type="domain" description="Sec16 Sec23-binding" evidence="12">
    <location>
        <begin position="1"/>
        <end position="297"/>
    </location>
</feature>
<dbReference type="Proteomes" id="UP000306050">
    <property type="component" value="Chromosome SGRAM_6"/>
</dbReference>
<feature type="compositionally biased region" description="Acidic residues" evidence="11">
    <location>
        <begin position="608"/>
        <end position="617"/>
    </location>
</feature>
<dbReference type="GeneID" id="40728290"/>
<accession>A0A4U7KNK8</accession>
<evidence type="ECO:0000256" key="11">
    <source>
        <dbReference type="SAM" id="MobiDB-lite"/>
    </source>
</evidence>
<evidence type="ECO:0000313" key="13">
    <source>
        <dbReference type="EMBL" id="TKY85854.1"/>
    </source>
</evidence>
<comment type="similarity">
    <text evidence="2">Belongs to the SEC16 family.</text>
</comment>
<keyword evidence="7" id="KW-0931">ER-Golgi transport</keyword>
<feature type="compositionally biased region" description="Gly residues" evidence="11">
    <location>
        <begin position="632"/>
        <end position="646"/>
    </location>
</feature>
<evidence type="ECO:0000256" key="3">
    <source>
        <dbReference type="ARBA" id="ARBA00020746"/>
    </source>
</evidence>
<comment type="function">
    <text evidence="8">Involved in the initiation of assembly of the COPII coat required for the formation of transport vesicles from the endoplasmic reticulum (ER) and the selection of cargo molecules. Also involved in autophagy.</text>
</comment>
<dbReference type="GO" id="GO:0070973">
    <property type="term" value="P:protein localization to endoplasmic reticulum exit site"/>
    <property type="evidence" value="ECO:0007669"/>
    <property type="project" value="TreeGrafter"/>
</dbReference>
<evidence type="ECO:0000256" key="10">
    <source>
        <dbReference type="ARBA" id="ARBA00030878"/>
    </source>
</evidence>
<protein>
    <recommendedName>
        <fullName evidence="4">COPII coat assembly protein SEC16</fullName>
    </recommendedName>
    <alternativeName>
        <fullName evidence="3">COPII coat assembly protein sec16</fullName>
    </alternativeName>
    <alternativeName>
        <fullName evidence="9 10">protein transport protein SEC16</fullName>
    </alternativeName>
</protein>
<feature type="compositionally biased region" description="Polar residues" evidence="11">
    <location>
        <begin position="583"/>
        <end position="605"/>
    </location>
</feature>
<evidence type="ECO:0000256" key="5">
    <source>
        <dbReference type="ARBA" id="ARBA00022448"/>
    </source>
</evidence>
<dbReference type="OrthoDB" id="8918678at2759"/>
<organism evidence="13 14">
    <name type="scientific">Sporisorium graminicola</name>
    <dbReference type="NCBI Taxonomy" id="280036"/>
    <lineage>
        <taxon>Eukaryota</taxon>
        <taxon>Fungi</taxon>
        <taxon>Dikarya</taxon>
        <taxon>Basidiomycota</taxon>
        <taxon>Ustilaginomycotina</taxon>
        <taxon>Ustilaginomycetes</taxon>
        <taxon>Ustilaginales</taxon>
        <taxon>Ustilaginaceae</taxon>
        <taxon>Sporisorium</taxon>
    </lineage>
</organism>
<dbReference type="PANTHER" id="PTHR13402:SF6">
    <property type="entry name" value="SECRETORY 16, ISOFORM I"/>
    <property type="match status" value="1"/>
</dbReference>
<feature type="region of interest" description="Disordered" evidence="11">
    <location>
        <begin position="300"/>
        <end position="319"/>
    </location>
</feature>
<name>A0A4U7KNK8_9BASI</name>
<evidence type="ECO:0000259" key="12">
    <source>
        <dbReference type="Pfam" id="PF12931"/>
    </source>
</evidence>
<comment type="subcellular location">
    <subcellularLocation>
        <location evidence="1">Endoplasmic reticulum membrane</location>
        <topology evidence="1">Peripheral membrane protein</topology>
        <orientation evidence="1">Cytoplasmic side</orientation>
    </subcellularLocation>
</comment>
<evidence type="ECO:0000256" key="8">
    <source>
        <dbReference type="ARBA" id="ARBA00024687"/>
    </source>
</evidence>
<dbReference type="Gene3D" id="1.25.40.1030">
    <property type="match status" value="1"/>
</dbReference>
<comment type="caution">
    <text evidence="13">The sequence shown here is derived from an EMBL/GenBank/DDBJ whole genome shotgun (WGS) entry which is preliminary data.</text>
</comment>
<dbReference type="GO" id="GO:0016192">
    <property type="term" value="P:vesicle-mediated transport"/>
    <property type="evidence" value="ECO:0007669"/>
    <property type="project" value="UniProtKB-KW"/>
</dbReference>
<feature type="compositionally biased region" description="Polar residues" evidence="11">
    <location>
        <begin position="306"/>
        <end position="319"/>
    </location>
</feature>
<dbReference type="CDD" id="cd09233">
    <property type="entry name" value="ACE1-Sec16-like"/>
    <property type="match status" value="1"/>
</dbReference>
<dbReference type="GO" id="GO:0012507">
    <property type="term" value="C:ER to Golgi transport vesicle membrane"/>
    <property type="evidence" value="ECO:0007669"/>
    <property type="project" value="TreeGrafter"/>
</dbReference>
<dbReference type="AlphaFoldDB" id="A0A4U7KNK8"/>